<accession>A0A366HQW6</accession>
<gene>
    <name evidence="1" type="ORF">DES53_104416</name>
</gene>
<dbReference type="Proteomes" id="UP000253426">
    <property type="component" value="Unassembled WGS sequence"/>
</dbReference>
<reference evidence="1 2" key="1">
    <citation type="submission" date="2018-06" db="EMBL/GenBank/DDBJ databases">
        <title>Genomic Encyclopedia of Type Strains, Phase IV (KMG-IV): sequencing the most valuable type-strain genomes for metagenomic binning, comparative biology and taxonomic classification.</title>
        <authorList>
            <person name="Goeker M."/>
        </authorList>
    </citation>
    <scope>NUCLEOTIDE SEQUENCE [LARGE SCALE GENOMIC DNA]</scope>
    <source>
        <strain evidence="1 2">DSM 25532</strain>
    </source>
</reference>
<dbReference type="OrthoDB" id="9768066at2"/>
<dbReference type="InterPro" id="IPR043737">
    <property type="entry name" value="DUF5682"/>
</dbReference>
<evidence type="ECO:0000313" key="2">
    <source>
        <dbReference type="Proteomes" id="UP000253426"/>
    </source>
</evidence>
<keyword evidence="2" id="KW-1185">Reference proteome</keyword>
<proteinExistence type="predicted"/>
<dbReference type="RefSeq" id="WP_113958981.1">
    <property type="nucleotide sequence ID" value="NZ_QNRR01000004.1"/>
</dbReference>
<dbReference type="EMBL" id="QNRR01000004">
    <property type="protein sequence ID" value="RBP44594.1"/>
    <property type="molecule type" value="Genomic_DNA"/>
</dbReference>
<sequence length="824" mass="90728">MSSSTSSRATLQEVQRAMITPEVLYFPVRHHSPACAWQLRRWIREHRPRAVLVEGPDDFTPLITHLVDARCKPPVAIYTHYRMGGKAAKAADERCASYFPMAAYSPEWVALREGHAVGAELRFIDLDYASQRGVEREAAEHPGALHIESLQAEHHFQRSEALRYLASRCGCRDHDELWDHLIEVRGWQLSVERLVQEVAAYCWLSRKDTPQEVLEADGTAAREAVMAAAIRETLARNEEAGDPRPVLVVTGGFHSVVLPALVAASPREAKRHVPAQSHSCLTRYTFPQLDSLSGYSAGMPQPGYYQVMWEALERAEGEPLHHTTLQLLVQLGQAARSRDMSASISVADEIAAMEQASRLAQLRGHPGPSREDLWDAIRGCLVKGELGADGAAIMALASKLLTGDATGSVPPDAGVPPLVEDFRRVATAAKLPVAFGSTQNLALEIYSRENHRGVSRFLHCVEFLSVPYGLRRAGPDFLRGVEVRRVIEHWDCQWTPQTESKLIECSAYGSSVEEAASARLRAEMMKLDDEAAESAAAGVSLIIRACQMGLKAAAEECAQHLSDWVAQDASFVSVSSALSQLMLLWQSREPLEAQRLTMLPELMSTAYARACQLLEHAAQVPEDGAPPVVDACLLLNSRLAAQTRELLLDADLFWQAAARVLAQVSTPPLLRGAIAGLLHATGRMDTEALITLTQGALSPAVDDGARQVNFLAGLLKTERELAWREPRLAEAVEALFQTWTEEEFLHRLPHLRLAWSDLTPRETDRVAALVATRHGVESLQLARVHQFTEADMMQALHTTAAVEQSLRDDGLEAWLTPQSQPIPA</sequence>
<dbReference type="AlphaFoldDB" id="A0A366HQW6"/>
<dbReference type="Pfam" id="PF18934">
    <property type="entry name" value="DUF5682"/>
    <property type="match status" value="1"/>
</dbReference>
<name>A0A366HQW6_9BACT</name>
<evidence type="ECO:0000313" key="1">
    <source>
        <dbReference type="EMBL" id="RBP44594.1"/>
    </source>
</evidence>
<organism evidence="1 2">
    <name type="scientific">Roseimicrobium gellanilyticum</name>
    <dbReference type="NCBI Taxonomy" id="748857"/>
    <lineage>
        <taxon>Bacteria</taxon>
        <taxon>Pseudomonadati</taxon>
        <taxon>Verrucomicrobiota</taxon>
        <taxon>Verrucomicrobiia</taxon>
        <taxon>Verrucomicrobiales</taxon>
        <taxon>Verrucomicrobiaceae</taxon>
        <taxon>Roseimicrobium</taxon>
    </lineage>
</organism>
<protein>
    <submittedName>
        <fullName evidence="1">Uncharacterized protein</fullName>
    </submittedName>
</protein>
<comment type="caution">
    <text evidence="1">The sequence shown here is derived from an EMBL/GenBank/DDBJ whole genome shotgun (WGS) entry which is preliminary data.</text>
</comment>